<proteinExistence type="predicted"/>
<keyword evidence="2" id="KW-0812">Transmembrane</keyword>
<gene>
    <name evidence="3" type="ORF">ILT43_02775</name>
</gene>
<evidence type="ECO:0000256" key="2">
    <source>
        <dbReference type="SAM" id="Phobius"/>
    </source>
</evidence>
<evidence type="ECO:0008006" key="5">
    <source>
        <dbReference type="Google" id="ProtNLM"/>
    </source>
</evidence>
<dbReference type="EMBL" id="JAFEMC010000001">
    <property type="protein sequence ID" value="MBM6575280.1"/>
    <property type="molecule type" value="Genomic_DNA"/>
</dbReference>
<dbReference type="RefSeq" id="WP_204194035.1">
    <property type="nucleotide sequence ID" value="NZ_JAFEMC010000001.1"/>
</dbReference>
<comment type="caution">
    <text evidence="3">The sequence shown here is derived from an EMBL/GenBank/DDBJ whole genome shotgun (WGS) entry which is preliminary data.</text>
</comment>
<name>A0ABS2D2Z2_9SPHN</name>
<dbReference type="Proteomes" id="UP000763641">
    <property type="component" value="Unassembled WGS sequence"/>
</dbReference>
<accession>A0ABS2D2Z2</accession>
<reference evidence="3 4" key="1">
    <citation type="submission" date="2020-12" db="EMBL/GenBank/DDBJ databases">
        <title>Sphingomonas sp.</title>
        <authorList>
            <person name="Kim M.K."/>
        </authorList>
    </citation>
    <scope>NUCLEOTIDE SEQUENCE [LARGE SCALE GENOMIC DNA]</scope>
    <source>
        <strain evidence="3 4">BT552</strain>
    </source>
</reference>
<keyword evidence="4" id="KW-1185">Reference proteome</keyword>
<keyword evidence="2" id="KW-1133">Transmembrane helix</keyword>
<sequence length="373" mass="39394">MSEGGNVLRVLGGRLSGTQKQLPDDGRISIGHQFWQDVVIRDAAVKGHAVDLVVSDGGAAQVTVLEGSIELLGSTVDAGQTALLPPYVPFTIGAIPLAWGDPESPRWSEAGGLALAKPSPPPLPPSAREHAVTWARGVGGQIDAGITRKVIGAGLALLLVVALLVGLMPAIDALGLRGSPAERVQRALTARGLTDLQVVRDGDAGGVVVRGLVRSDADRQKVESVLRDTYSPGRVEVQTTEELAQASVDVAQMRGFTANARSLGRGVVELHTTPLSAEQRPQLFRAVNTDVRGIKRLVIRDDLPAIDDQPLKTISDATKKVSTVVVGDPSFVQTVDGGRYFTGALMPSGHRLVRFEGDTVVFEKNGKLTRVSF</sequence>
<organism evidence="3 4">
    <name type="scientific">Sphingomonas longa</name>
    <dbReference type="NCBI Taxonomy" id="2778730"/>
    <lineage>
        <taxon>Bacteria</taxon>
        <taxon>Pseudomonadati</taxon>
        <taxon>Pseudomonadota</taxon>
        <taxon>Alphaproteobacteria</taxon>
        <taxon>Sphingomonadales</taxon>
        <taxon>Sphingomonadaceae</taxon>
        <taxon>Sphingomonas</taxon>
    </lineage>
</organism>
<evidence type="ECO:0000313" key="4">
    <source>
        <dbReference type="Proteomes" id="UP000763641"/>
    </source>
</evidence>
<evidence type="ECO:0000313" key="3">
    <source>
        <dbReference type="EMBL" id="MBM6575280.1"/>
    </source>
</evidence>
<keyword evidence="2" id="KW-0472">Membrane</keyword>
<feature type="transmembrane region" description="Helical" evidence="2">
    <location>
        <begin position="150"/>
        <end position="171"/>
    </location>
</feature>
<feature type="region of interest" description="Disordered" evidence="1">
    <location>
        <begin position="109"/>
        <end position="128"/>
    </location>
</feature>
<protein>
    <recommendedName>
        <fullName evidence="5">Yop protein translocation protein D periplasmic domain-containing protein</fullName>
    </recommendedName>
</protein>
<evidence type="ECO:0000256" key="1">
    <source>
        <dbReference type="SAM" id="MobiDB-lite"/>
    </source>
</evidence>